<dbReference type="AlphaFoldDB" id="A0AAW3STI8"/>
<evidence type="ECO:0000313" key="2">
    <source>
        <dbReference type="Proteomes" id="UP000557749"/>
    </source>
</evidence>
<dbReference type="EMBL" id="JACERJ010000002">
    <property type="protein sequence ID" value="MBA5203430.1"/>
    <property type="molecule type" value="Genomic_DNA"/>
</dbReference>
<organism evidence="1 2">
    <name type="scientific">Pectobacterium aroidearum</name>
    <dbReference type="NCBI Taxonomy" id="1201031"/>
    <lineage>
        <taxon>Bacteria</taxon>
        <taxon>Pseudomonadati</taxon>
        <taxon>Pseudomonadota</taxon>
        <taxon>Gammaproteobacteria</taxon>
        <taxon>Enterobacterales</taxon>
        <taxon>Pectobacteriaceae</taxon>
        <taxon>Pectobacterium</taxon>
    </lineage>
</organism>
<dbReference type="Proteomes" id="UP000557749">
    <property type="component" value="Unassembled WGS sequence"/>
</dbReference>
<name>A0AAW3STI8_9GAMM</name>
<accession>A0AAW3STI8</accession>
<comment type="caution">
    <text evidence="1">The sequence shown here is derived from an EMBL/GenBank/DDBJ whole genome shotgun (WGS) entry which is preliminary data.</text>
</comment>
<proteinExistence type="predicted"/>
<protein>
    <submittedName>
        <fullName evidence="1">Uncharacterized protein</fullName>
    </submittedName>
</protein>
<evidence type="ECO:0000313" key="1">
    <source>
        <dbReference type="EMBL" id="MBA5203430.1"/>
    </source>
</evidence>
<reference evidence="1 2" key="1">
    <citation type="submission" date="2020-07" db="EMBL/GenBank/DDBJ databases">
        <title>Characterization of Pectobacterium aroidearum strains causing soft rot on Amorphophallus konjac.</title>
        <authorList>
            <person name="Xie H."/>
        </authorList>
    </citation>
    <scope>NUCLEOTIDE SEQUENCE [LARGE SCALE GENOMIC DNA]</scope>
    <source>
        <strain evidence="1 2">MY7</strain>
    </source>
</reference>
<gene>
    <name evidence="1" type="ORF">H2Y57_06970</name>
</gene>
<sequence length="69" mass="7762">MLSDGITPLRFSLLLALCRQEEPETGIRLFEVPLSRQLKGLHDDLYDVGFALSDEVARALSWSRSGTNR</sequence>